<evidence type="ECO:0000313" key="3">
    <source>
        <dbReference type="Proteomes" id="UP000308365"/>
    </source>
</evidence>
<evidence type="ECO:0000259" key="1">
    <source>
        <dbReference type="PROSITE" id="PS50238"/>
    </source>
</evidence>
<name>A0A4U1FQ40_MONMO</name>
<dbReference type="Gene3D" id="1.10.555.10">
    <property type="entry name" value="Rho GTPase activation protein"/>
    <property type="match status" value="1"/>
</dbReference>
<accession>A0A4U1FQ40</accession>
<dbReference type="GO" id="GO:0005096">
    <property type="term" value="F:GTPase activator activity"/>
    <property type="evidence" value="ECO:0007669"/>
    <property type="project" value="TreeGrafter"/>
</dbReference>
<dbReference type="PANTHER" id="PTHR23179:SF37">
    <property type="entry name" value="1700006A11RIK PROTEIN"/>
    <property type="match status" value="1"/>
</dbReference>
<protein>
    <recommendedName>
        <fullName evidence="1">Rho-GAP domain-containing protein</fullName>
    </recommendedName>
</protein>
<comment type="caution">
    <text evidence="2">The sequence shown here is derived from an EMBL/GenBank/DDBJ whole genome shotgun (WGS) entry which is preliminary data.</text>
</comment>
<dbReference type="Proteomes" id="UP000308365">
    <property type="component" value="Unassembled WGS sequence"/>
</dbReference>
<reference evidence="3" key="1">
    <citation type="journal article" date="2019" name="IScience">
        <title>Narwhal Genome Reveals Long-Term Low Genetic Diversity despite Current Large Abundance Size.</title>
        <authorList>
            <person name="Westbury M.V."/>
            <person name="Petersen B."/>
            <person name="Garde E."/>
            <person name="Heide-Jorgensen M.P."/>
            <person name="Lorenzen E.D."/>
        </authorList>
    </citation>
    <scope>NUCLEOTIDE SEQUENCE [LARGE SCALE GENOMIC DNA]</scope>
</reference>
<dbReference type="EMBL" id="RWIC01000034">
    <property type="protein sequence ID" value="TKC52312.1"/>
    <property type="molecule type" value="Genomic_DNA"/>
</dbReference>
<dbReference type="Pfam" id="PF22286">
    <property type="entry name" value="RHG20_PH"/>
    <property type="match status" value="1"/>
</dbReference>
<proteinExistence type="predicted"/>
<dbReference type="InterPro" id="IPR047887">
    <property type="entry name" value="ARHGAP20_PH"/>
</dbReference>
<sequence length="501" mass="55127">LRHGLRIDIIMASDLTTTESSASWICSPYSAKCCRHPQVSVPRTGEKRMFMSIKEHLELSGGHSRLHRIRRSPSVEVATHSENTTSTEGGNHTLLIQSPVELKRGWRRQKRHLFLFSDLIPVSNTKCIYITCSPAYHTVPCLLTLTLGYHVEDGTILQRGCPGGCLKVAASKLDLWGEKQPPFLAKSVTITVTNSDTVNDVINMSLSKLGITGVPHDSAHHAHSGGTAFSTQKAQKNGSHTSVVHLLTRGLDDSTSPSALQEACLLKQESQEIQARTREDNQCPAPPPTKPNQLFGASLEDHMLSFINQKGPLTEGIFRKSASIKSCRALKEKLNSGDKVNLDDESVLMVASILKDFLRNIHRSVFSASLYDNGLMTVYTLSVCTAPSNLCPSNSGSSELENNFTKKISFVQFLTENCLKIFGEDITSLFEDSSMICNNSDITDNSEKLQTTLFFISSMTTKQPLESKPVRVIVIYKKAQLQDDAKAPPSMGPPSYLSTIF</sequence>
<dbReference type="AlphaFoldDB" id="A0A4U1FQ40"/>
<gene>
    <name evidence="2" type="ORF">EI555_000674</name>
</gene>
<dbReference type="SUPFAM" id="SSF48350">
    <property type="entry name" value="GTPase activation domain, GAP"/>
    <property type="match status" value="1"/>
</dbReference>
<dbReference type="InterPro" id="IPR008936">
    <property type="entry name" value="Rho_GTPase_activation_prot"/>
</dbReference>
<organism evidence="2 3">
    <name type="scientific">Monodon monoceros</name>
    <name type="common">Narwhal</name>
    <name type="synonym">Ceratodon monodon</name>
    <dbReference type="NCBI Taxonomy" id="40151"/>
    <lineage>
        <taxon>Eukaryota</taxon>
        <taxon>Metazoa</taxon>
        <taxon>Chordata</taxon>
        <taxon>Craniata</taxon>
        <taxon>Vertebrata</taxon>
        <taxon>Euteleostomi</taxon>
        <taxon>Mammalia</taxon>
        <taxon>Eutheria</taxon>
        <taxon>Laurasiatheria</taxon>
        <taxon>Artiodactyla</taxon>
        <taxon>Whippomorpha</taxon>
        <taxon>Cetacea</taxon>
        <taxon>Odontoceti</taxon>
        <taxon>Monodontidae</taxon>
        <taxon>Monodon</taxon>
    </lineage>
</organism>
<dbReference type="InterPro" id="IPR000198">
    <property type="entry name" value="RhoGAP_dom"/>
</dbReference>
<dbReference type="GO" id="GO:0007165">
    <property type="term" value="P:signal transduction"/>
    <property type="evidence" value="ECO:0007669"/>
    <property type="project" value="InterPro"/>
</dbReference>
<dbReference type="Pfam" id="PF00620">
    <property type="entry name" value="RhoGAP"/>
    <property type="match status" value="1"/>
</dbReference>
<dbReference type="SMART" id="SM00324">
    <property type="entry name" value="RhoGAP"/>
    <property type="match status" value="1"/>
</dbReference>
<dbReference type="PANTHER" id="PTHR23179">
    <property type="entry name" value="T-CELL ACTIVATION RHO GTPASE ACTIVATING PROTEIN-RELATED"/>
    <property type="match status" value="1"/>
</dbReference>
<dbReference type="PROSITE" id="PS50238">
    <property type="entry name" value="RHOGAP"/>
    <property type="match status" value="1"/>
</dbReference>
<feature type="domain" description="Rho-GAP" evidence="1">
    <location>
        <begin position="289"/>
        <end position="501"/>
    </location>
</feature>
<feature type="non-terminal residue" evidence="2">
    <location>
        <position position="1"/>
    </location>
</feature>
<evidence type="ECO:0000313" key="2">
    <source>
        <dbReference type="EMBL" id="TKC52312.1"/>
    </source>
</evidence>